<keyword evidence="2" id="KW-0560">Oxidoreductase</keyword>
<comment type="similarity">
    <text evidence="1">Belongs to the oxygen-dependent FAD-linked oxidoreductase family.</text>
</comment>
<sequence>MSSVLRTSLLSILLLCLSSFLTASSASFAVTARLSCSPPPPSPPCKAIPETADWPSTASWARLNESTGGRLLRPPPPGAVCHPGQATYNATECPLVQSGWSTYDFHQADPVSTDWNQWNNDSCLPQEGYQCSGQGYPVFVVNATTAQHVKLGVDFARKHNIRLAVKSSGHDFLGRSAAPNSLSIWVHHLKDRLKTHDALTPKHCNFTINTTAVTAPGGTQMIELYSALAALNQTVVGGGGRTVSVGGYLTGGGHSLLSARYGLAADQVLEMEVVTPTGEIVTANECQNQDLFWAMRGGGGSTFGILTSVTMKTFPSPQIVNLEFIIVTGNIGSPSIFEMIAYVLGQFPSLGDQGLAGYSFFFPALSNPLEGGGNGTVAGILLSVVLQDSTVDAMDKLWEPIIEHVNSTWPSEFVFIYNVTTFPSFYDWYQVHYDTSAAGLNTYIGSRLLDAEALTRNLTLNADVFRRFASGGMGTAYLVAGKGVHDAEPRGGGNAVCPAWRKAYVHATFEVQFAPLDVPARAEALERVRHYLEPLRKLSPDSGAYMNEADPEEPDWQHQFWGDNYERLVRIKRAVDPDDVLWCTPCVGNERWQQVGDRLCRV</sequence>
<dbReference type="InterPro" id="IPR036318">
    <property type="entry name" value="FAD-bd_PCMH-like_sf"/>
</dbReference>
<comment type="caution">
    <text evidence="5">The sequence shown here is derived from an EMBL/GenBank/DDBJ whole genome shotgun (WGS) entry which is preliminary data.</text>
</comment>
<dbReference type="InterPro" id="IPR012951">
    <property type="entry name" value="BBE"/>
</dbReference>
<dbReference type="InterPro" id="IPR016166">
    <property type="entry name" value="FAD-bd_PCMH"/>
</dbReference>
<organism evidence="5 6">
    <name type="scientific">Diplogelasinospora grovesii</name>
    <dbReference type="NCBI Taxonomy" id="303347"/>
    <lineage>
        <taxon>Eukaryota</taxon>
        <taxon>Fungi</taxon>
        <taxon>Dikarya</taxon>
        <taxon>Ascomycota</taxon>
        <taxon>Pezizomycotina</taxon>
        <taxon>Sordariomycetes</taxon>
        <taxon>Sordariomycetidae</taxon>
        <taxon>Sordariales</taxon>
        <taxon>Diplogelasinosporaceae</taxon>
        <taxon>Diplogelasinospora</taxon>
    </lineage>
</organism>
<proteinExistence type="inferred from homology"/>
<dbReference type="GO" id="GO:0071949">
    <property type="term" value="F:FAD binding"/>
    <property type="evidence" value="ECO:0007669"/>
    <property type="project" value="InterPro"/>
</dbReference>
<evidence type="ECO:0000256" key="3">
    <source>
        <dbReference type="SAM" id="SignalP"/>
    </source>
</evidence>
<dbReference type="InterPro" id="IPR006094">
    <property type="entry name" value="Oxid_FAD_bind_N"/>
</dbReference>
<dbReference type="Pfam" id="PF08031">
    <property type="entry name" value="BBE"/>
    <property type="match status" value="1"/>
</dbReference>
<evidence type="ECO:0000259" key="4">
    <source>
        <dbReference type="PROSITE" id="PS51387"/>
    </source>
</evidence>
<keyword evidence="3" id="KW-0732">Signal</keyword>
<gene>
    <name evidence="5" type="ORF">QBC46DRAFT_47592</name>
</gene>
<dbReference type="Gene3D" id="3.30.465.10">
    <property type="match status" value="2"/>
</dbReference>
<evidence type="ECO:0000313" key="6">
    <source>
        <dbReference type="Proteomes" id="UP001303473"/>
    </source>
</evidence>
<dbReference type="PROSITE" id="PS51387">
    <property type="entry name" value="FAD_PCMH"/>
    <property type="match status" value="1"/>
</dbReference>
<feature type="signal peptide" evidence="3">
    <location>
        <begin position="1"/>
        <end position="25"/>
    </location>
</feature>
<dbReference type="Proteomes" id="UP001303473">
    <property type="component" value="Unassembled WGS sequence"/>
</dbReference>
<keyword evidence="6" id="KW-1185">Reference proteome</keyword>
<feature type="domain" description="FAD-binding PCMH-type" evidence="4">
    <location>
        <begin position="133"/>
        <end position="316"/>
    </location>
</feature>
<dbReference type="InterPro" id="IPR050432">
    <property type="entry name" value="FAD-linked_Oxidoreductases_BP"/>
</dbReference>
<evidence type="ECO:0000256" key="2">
    <source>
        <dbReference type="ARBA" id="ARBA00023002"/>
    </source>
</evidence>
<dbReference type="EMBL" id="MU853768">
    <property type="protein sequence ID" value="KAK3943095.1"/>
    <property type="molecule type" value="Genomic_DNA"/>
</dbReference>
<reference evidence="6" key="1">
    <citation type="journal article" date="2023" name="Mol. Phylogenet. Evol.">
        <title>Genome-scale phylogeny and comparative genomics of the fungal order Sordariales.</title>
        <authorList>
            <person name="Hensen N."/>
            <person name="Bonometti L."/>
            <person name="Westerberg I."/>
            <person name="Brannstrom I.O."/>
            <person name="Guillou S."/>
            <person name="Cros-Aarteil S."/>
            <person name="Calhoun S."/>
            <person name="Haridas S."/>
            <person name="Kuo A."/>
            <person name="Mondo S."/>
            <person name="Pangilinan J."/>
            <person name="Riley R."/>
            <person name="LaButti K."/>
            <person name="Andreopoulos B."/>
            <person name="Lipzen A."/>
            <person name="Chen C."/>
            <person name="Yan M."/>
            <person name="Daum C."/>
            <person name="Ng V."/>
            <person name="Clum A."/>
            <person name="Steindorff A."/>
            <person name="Ohm R.A."/>
            <person name="Martin F."/>
            <person name="Silar P."/>
            <person name="Natvig D.O."/>
            <person name="Lalanne C."/>
            <person name="Gautier V."/>
            <person name="Ament-Velasquez S.L."/>
            <person name="Kruys A."/>
            <person name="Hutchinson M.I."/>
            <person name="Powell A.J."/>
            <person name="Barry K."/>
            <person name="Miller A.N."/>
            <person name="Grigoriev I.V."/>
            <person name="Debuchy R."/>
            <person name="Gladieux P."/>
            <person name="Hiltunen Thoren M."/>
            <person name="Johannesson H."/>
        </authorList>
    </citation>
    <scope>NUCLEOTIDE SEQUENCE [LARGE SCALE GENOMIC DNA]</scope>
    <source>
        <strain evidence="6">CBS 340.73</strain>
    </source>
</reference>
<accession>A0AAN6NCU4</accession>
<evidence type="ECO:0000256" key="1">
    <source>
        <dbReference type="ARBA" id="ARBA00005466"/>
    </source>
</evidence>
<dbReference type="PANTHER" id="PTHR13878">
    <property type="entry name" value="GULONOLACTONE OXIDASE"/>
    <property type="match status" value="1"/>
</dbReference>
<protein>
    <submittedName>
        <fullName evidence="5">6-hydroxy-D-nicotine oxidase</fullName>
    </submittedName>
</protein>
<dbReference type="GO" id="GO:0016491">
    <property type="term" value="F:oxidoreductase activity"/>
    <property type="evidence" value="ECO:0007669"/>
    <property type="project" value="UniProtKB-KW"/>
</dbReference>
<feature type="chain" id="PRO_5042921519" evidence="3">
    <location>
        <begin position="26"/>
        <end position="602"/>
    </location>
</feature>
<dbReference type="InterPro" id="IPR016169">
    <property type="entry name" value="FAD-bd_PCMH_sub2"/>
</dbReference>
<dbReference type="PANTHER" id="PTHR13878:SF91">
    <property type="entry name" value="FAD BINDING DOMAIN PROTEIN (AFU_ORTHOLOGUE AFUA_6G12070)-RELATED"/>
    <property type="match status" value="1"/>
</dbReference>
<dbReference type="Pfam" id="PF01565">
    <property type="entry name" value="FAD_binding_4"/>
    <property type="match status" value="1"/>
</dbReference>
<dbReference type="AlphaFoldDB" id="A0AAN6NCU4"/>
<evidence type="ECO:0000313" key="5">
    <source>
        <dbReference type="EMBL" id="KAK3943095.1"/>
    </source>
</evidence>
<name>A0AAN6NCU4_9PEZI</name>
<dbReference type="SUPFAM" id="SSF56176">
    <property type="entry name" value="FAD-binding/transporter-associated domain-like"/>
    <property type="match status" value="1"/>
</dbReference>